<dbReference type="OrthoDB" id="5849649at2759"/>
<evidence type="ECO:0000313" key="2">
    <source>
        <dbReference type="Proteomes" id="UP001152747"/>
    </source>
</evidence>
<reference evidence="1" key="1">
    <citation type="submission" date="2022-11" db="EMBL/GenBank/DDBJ databases">
        <authorList>
            <person name="Kikuchi T."/>
        </authorList>
    </citation>
    <scope>NUCLEOTIDE SEQUENCE</scope>
    <source>
        <strain evidence="1">PS1010</strain>
    </source>
</reference>
<proteinExistence type="predicted"/>
<organism evidence="1 2">
    <name type="scientific">Caenorhabditis angaria</name>
    <dbReference type="NCBI Taxonomy" id="860376"/>
    <lineage>
        <taxon>Eukaryota</taxon>
        <taxon>Metazoa</taxon>
        <taxon>Ecdysozoa</taxon>
        <taxon>Nematoda</taxon>
        <taxon>Chromadorea</taxon>
        <taxon>Rhabditida</taxon>
        <taxon>Rhabditina</taxon>
        <taxon>Rhabditomorpha</taxon>
        <taxon>Rhabditoidea</taxon>
        <taxon>Rhabditidae</taxon>
        <taxon>Peloderinae</taxon>
        <taxon>Caenorhabditis</taxon>
    </lineage>
</organism>
<dbReference type="AlphaFoldDB" id="A0A9P1IY61"/>
<evidence type="ECO:0000313" key="1">
    <source>
        <dbReference type="EMBL" id="CAI5451558.1"/>
    </source>
</evidence>
<sequence>MGKSIQAEIRKLIEACEPYEEYRKSFRMVYWNLLVVCGMENSPPLSNIMDWDIGHFRLKSKNEQKSMVLLHELEAMSVGYWQKCRNVMGEEQMIKEIKPILEFAAKTELDAQQQNKKSLQIFQDFFHNGYEKMRTDMEDIGKKTSDLEDLFATDPKKKVTFEKSLAKFKQISEKIYKTVNPIEQVQAEHISTIKIIFRNIENLNDALTVCYNSLEGIGKKKYGHDQGKMARVSKEEKKKAALAASDV</sequence>
<accession>A0A9P1IY61</accession>
<dbReference type="Proteomes" id="UP001152747">
    <property type="component" value="Unassembled WGS sequence"/>
</dbReference>
<gene>
    <name evidence="1" type="ORF">CAMP_LOCUS14195</name>
</gene>
<comment type="caution">
    <text evidence="1">The sequence shown here is derived from an EMBL/GenBank/DDBJ whole genome shotgun (WGS) entry which is preliminary data.</text>
</comment>
<name>A0A9P1IY61_9PELO</name>
<dbReference type="EMBL" id="CANHGI010000005">
    <property type="protein sequence ID" value="CAI5451558.1"/>
    <property type="molecule type" value="Genomic_DNA"/>
</dbReference>
<keyword evidence="2" id="KW-1185">Reference proteome</keyword>
<protein>
    <submittedName>
        <fullName evidence="1">Uncharacterized protein</fullName>
    </submittedName>
</protein>